<keyword evidence="5 11" id="KW-0378">Hydrolase</keyword>
<dbReference type="PROSITE" id="PS51885">
    <property type="entry name" value="NEPRILYSIN"/>
    <property type="match status" value="1"/>
</dbReference>
<organism evidence="11 12">
    <name type="scientific">Sphingomonas agrestis</name>
    <dbReference type="NCBI Taxonomy" id="3080540"/>
    <lineage>
        <taxon>Bacteria</taxon>
        <taxon>Pseudomonadati</taxon>
        <taxon>Pseudomonadota</taxon>
        <taxon>Alphaproteobacteria</taxon>
        <taxon>Sphingomonadales</taxon>
        <taxon>Sphingomonadaceae</taxon>
        <taxon>Sphingomonas</taxon>
    </lineage>
</organism>
<dbReference type="Proteomes" id="UP001273531">
    <property type="component" value="Unassembled WGS sequence"/>
</dbReference>
<evidence type="ECO:0000256" key="5">
    <source>
        <dbReference type="ARBA" id="ARBA00022801"/>
    </source>
</evidence>
<dbReference type="Gene3D" id="1.10.1380.10">
    <property type="entry name" value="Neutral endopeptidase , domain2"/>
    <property type="match status" value="1"/>
</dbReference>
<evidence type="ECO:0000313" key="11">
    <source>
        <dbReference type="EMBL" id="MDV3456380.1"/>
    </source>
</evidence>
<proteinExistence type="inferred from homology"/>
<comment type="cofactor">
    <cofactor evidence="1">
        <name>Zn(2+)</name>
        <dbReference type="ChEBI" id="CHEBI:29105"/>
    </cofactor>
</comment>
<evidence type="ECO:0000256" key="6">
    <source>
        <dbReference type="ARBA" id="ARBA00022833"/>
    </source>
</evidence>
<gene>
    <name evidence="11" type="ORF">RZN05_05245</name>
</gene>
<accession>A0ABU3Y4X1</accession>
<dbReference type="Pfam" id="PF05649">
    <property type="entry name" value="Peptidase_M13_N"/>
    <property type="match status" value="1"/>
</dbReference>
<dbReference type="InterPro" id="IPR024079">
    <property type="entry name" value="MetalloPept_cat_dom_sf"/>
</dbReference>
<reference evidence="11 12" key="1">
    <citation type="submission" date="2023-10" db="EMBL/GenBank/DDBJ databases">
        <title>Sphingomonas sp. HF-S4 16S ribosomal RNA gene Genome sequencing and assembly.</title>
        <authorList>
            <person name="Lee H."/>
        </authorList>
    </citation>
    <scope>NUCLEOTIDE SEQUENCE [LARGE SCALE GENOMIC DNA]</scope>
    <source>
        <strain evidence="11 12">HF-S4</strain>
    </source>
</reference>
<evidence type="ECO:0000256" key="7">
    <source>
        <dbReference type="ARBA" id="ARBA00023049"/>
    </source>
</evidence>
<name>A0ABU3Y4X1_9SPHN</name>
<dbReference type="Pfam" id="PF01431">
    <property type="entry name" value="Peptidase_M13"/>
    <property type="match status" value="1"/>
</dbReference>
<dbReference type="PRINTS" id="PR00786">
    <property type="entry name" value="NEPRILYSIN"/>
</dbReference>
<feature type="domain" description="Peptidase M13 C-terminal" evidence="9">
    <location>
        <begin position="494"/>
        <end position="694"/>
    </location>
</feature>
<dbReference type="InterPro" id="IPR042089">
    <property type="entry name" value="Peptidase_M13_dom_2"/>
</dbReference>
<dbReference type="PANTHER" id="PTHR11733">
    <property type="entry name" value="ZINC METALLOPROTEASE FAMILY M13 NEPRILYSIN-RELATED"/>
    <property type="match status" value="1"/>
</dbReference>
<dbReference type="SUPFAM" id="SSF55486">
    <property type="entry name" value="Metalloproteases ('zincins'), catalytic domain"/>
    <property type="match status" value="1"/>
</dbReference>
<dbReference type="PROSITE" id="PS51257">
    <property type="entry name" value="PROKAR_LIPOPROTEIN"/>
    <property type="match status" value="1"/>
</dbReference>
<evidence type="ECO:0000256" key="4">
    <source>
        <dbReference type="ARBA" id="ARBA00022723"/>
    </source>
</evidence>
<dbReference type="Gene3D" id="3.40.390.10">
    <property type="entry name" value="Collagenase (Catalytic Domain)"/>
    <property type="match status" value="1"/>
</dbReference>
<evidence type="ECO:0000259" key="10">
    <source>
        <dbReference type="Pfam" id="PF05649"/>
    </source>
</evidence>
<keyword evidence="7" id="KW-0482">Metalloprotease</keyword>
<keyword evidence="12" id="KW-1185">Reference proteome</keyword>
<evidence type="ECO:0000313" key="12">
    <source>
        <dbReference type="Proteomes" id="UP001273531"/>
    </source>
</evidence>
<sequence>MRLPLLATTFLAAPALLAGCTCGETPPPEAAAAQTATVSQAAVGPVAPADAPRPQLGTYGFDEAGMDKSIAAGDDFYGYANGTWAKSTPIPADKSNFGAFNVIDDLSKQRTQEILEAAKADPNSKIGTAYATYLDTAAIEAKGLAPIQPWLDQIKGLKAKSGLAALYAQADRNGIGHLFGSYVGQDDKNPEIYALSLGQGGLGMPDRDYYLSKDAKLAETKAAYEKHLANVLTLAGESNAAARAKAIVAFETRIAQVHWTRVDSRDANKTYNKMTVAQLTRRAPGFDFKGFFTGIGANVDSVIVAQPSALTGIAKQVQATPLGVLKDQLLVRSLDNFADVLPSSFDKEQFAFYGTTLSGTPEQQARWKRAVEFTTGAVSDEVSKAYVAKYFPPATKAAADALVKNVIAAMGRRIDKLDWMAPETKVKAHAKLAAFTPKIGYPDQWHDYSNLQITAGDAYGNNVRANHWAHDDGISKLGSPIRRWEWGMTPMEVNAYANFGMVEIVFPAAILQPPFFDPNADPAVNYGGIGAVIGHELSHHFDDQGAKYNAEGRLTDWWTPADVAAFKKGTDALVAQYDQYEPLPGLKVKGALTLGENVADLAGLTVAYDAYKYSLNGEPAPVLDGTSGDQRFYLGWAQVWRRNYREANLRQRLLTDPHSPSEQRAWVVRNLDPWYAAFAPAPGNKLYLTPERRVRIW</sequence>
<feature type="chain" id="PRO_5045096629" evidence="8">
    <location>
        <begin position="19"/>
        <end position="697"/>
    </location>
</feature>
<comment type="caution">
    <text evidence="11">The sequence shown here is derived from an EMBL/GenBank/DDBJ whole genome shotgun (WGS) entry which is preliminary data.</text>
</comment>
<feature type="signal peptide" evidence="8">
    <location>
        <begin position="1"/>
        <end position="18"/>
    </location>
</feature>
<keyword evidence="6" id="KW-0862">Zinc</keyword>
<dbReference type="CDD" id="cd08662">
    <property type="entry name" value="M13"/>
    <property type="match status" value="1"/>
</dbReference>
<comment type="similarity">
    <text evidence="2">Belongs to the peptidase M13 family.</text>
</comment>
<dbReference type="PANTHER" id="PTHR11733:SF167">
    <property type="entry name" value="FI17812P1-RELATED"/>
    <property type="match status" value="1"/>
</dbReference>
<dbReference type="EMBL" id="JAWJEJ010000001">
    <property type="protein sequence ID" value="MDV3456380.1"/>
    <property type="molecule type" value="Genomic_DNA"/>
</dbReference>
<evidence type="ECO:0000259" key="9">
    <source>
        <dbReference type="Pfam" id="PF01431"/>
    </source>
</evidence>
<dbReference type="EC" id="3.4.24.-" evidence="11"/>
<dbReference type="RefSeq" id="WP_317225566.1">
    <property type="nucleotide sequence ID" value="NZ_JAWJEJ010000001.1"/>
</dbReference>
<protein>
    <submittedName>
        <fullName evidence="11">M13 family metallopeptidase</fullName>
        <ecNumber evidence="11">3.4.24.-</ecNumber>
    </submittedName>
</protein>
<keyword evidence="3" id="KW-0645">Protease</keyword>
<dbReference type="GO" id="GO:0016787">
    <property type="term" value="F:hydrolase activity"/>
    <property type="evidence" value="ECO:0007669"/>
    <property type="project" value="UniProtKB-KW"/>
</dbReference>
<evidence type="ECO:0000256" key="1">
    <source>
        <dbReference type="ARBA" id="ARBA00001947"/>
    </source>
</evidence>
<evidence type="ECO:0000256" key="8">
    <source>
        <dbReference type="SAM" id="SignalP"/>
    </source>
</evidence>
<feature type="domain" description="Peptidase M13 N-terminal" evidence="10">
    <location>
        <begin position="73"/>
        <end position="442"/>
    </location>
</feature>
<dbReference type="InterPro" id="IPR008753">
    <property type="entry name" value="Peptidase_M13_N"/>
</dbReference>
<dbReference type="InterPro" id="IPR000718">
    <property type="entry name" value="Peptidase_M13"/>
</dbReference>
<evidence type="ECO:0000256" key="2">
    <source>
        <dbReference type="ARBA" id="ARBA00007357"/>
    </source>
</evidence>
<keyword evidence="4" id="KW-0479">Metal-binding</keyword>
<dbReference type="InterPro" id="IPR018497">
    <property type="entry name" value="Peptidase_M13_C"/>
</dbReference>
<evidence type="ECO:0000256" key="3">
    <source>
        <dbReference type="ARBA" id="ARBA00022670"/>
    </source>
</evidence>
<keyword evidence="8" id="KW-0732">Signal</keyword>